<dbReference type="Proteomes" id="UP000322915">
    <property type="component" value="Unassembled WGS sequence"/>
</dbReference>
<gene>
    <name evidence="2" type="ORF">EU509_14775</name>
</gene>
<evidence type="ECO:0000313" key="2">
    <source>
        <dbReference type="EMBL" id="KAA1152979.1"/>
    </source>
</evidence>
<evidence type="ECO:0000256" key="1">
    <source>
        <dbReference type="SAM" id="SignalP"/>
    </source>
</evidence>
<accession>A0ABQ6RG01</accession>
<proteinExistence type="predicted"/>
<sequence length="153" mass="16823">MRLYKLAVLSVLASGYLSANESTIPLSEIALMDRQSLIEIFKESPTVEIEVNLTFNEIGSDKEDLLKKITAKPLPNFEGLTFSVPNKQQYLSKKNNLISTQPICKVGLVSAGKTVYKKSKTSALELIHSCGTSGCGYDFKLHLLPAKEVCKVL</sequence>
<dbReference type="EMBL" id="SEUJ01000074">
    <property type="protein sequence ID" value="KAA1152979.1"/>
    <property type="molecule type" value="Genomic_DNA"/>
</dbReference>
<reference evidence="2 3" key="1">
    <citation type="submission" date="2019-01" db="EMBL/GenBank/DDBJ databases">
        <title>Genome sequences of marine Pseudoalteromonas species.</title>
        <authorList>
            <person name="Boraston A.B."/>
            <person name="Hehemann J.-H."/>
            <person name="Vickers C.J."/>
            <person name="Salama-Alber O."/>
            <person name="Abe K."/>
            <person name="Hettle A.J."/>
        </authorList>
    </citation>
    <scope>NUCLEOTIDE SEQUENCE [LARGE SCALE GENOMIC DNA]</scope>
    <source>
        <strain evidence="2 3">PS47</strain>
    </source>
</reference>
<evidence type="ECO:0000313" key="3">
    <source>
        <dbReference type="Proteomes" id="UP000322915"/>
    </source>
</evidence>
<organism evidence="2 3">
    <name type="scientific">Pseudoalteromonas fuliginea</name>
    <dbReference type="NCBI Taxonomy" id="1872678"/>
    <lineage>
        <taxon>Bacteria</taxon>
        <taxon>Pseudomonadati</taxon>
        <taxon>Pseudomonadota</taxon>
        <taxon>Gammaproteobacteria</taxon>
        <taxon>Alteromonadales</taxon>
        <taxon>Pseudoalteromonadaceae</taxon>
        <taxon>Pseudoalteromonas</taxon>
    </lineage>
</organism>
<dbReference type="RefSeq" id="WP_149606392.1">
    <property type="nucleotide sequence ID" value="NZ_SEUJ01000074.1"/>
</dbReference>
<protein>
    <submittedName>
        <fullName evidence="2">Uncharacterized protein</fullName>
    </submittedName>
</protein>
<name>A0ABQ6RG01_9GAMM</name>
<keyword evidence="3" id="KW-1185">Reference proteome</keyword>
<feature type="signal peptide" evidence="1">
    <location>
        <begin position="1"/>
        <end position="19"/>
    </location>
</feature>
<comment type="caution">
    <text evidence="2">The sequence shown here is derived from an EMBL/GenBank/DDBJ whole genome shotgun (WGS) entry which is preliminary data.</text>
</comment>
<keyword evidence="1" id="KW-0732">Signal</keyword>
<feature type="chain" id="PRO_5045593985" evidence="1">
    <location>
        <begin position="20"/>
        <end position="153"/>
    </location>
</feature>